<dbReference type="SUPFAM" id="SSF52058">
    <property type="entry name" value="L domain-like"/>
    <property type="match status" value="1"/>
</dbReference>
<reference evidence="8" key="3">
    <citation type="submission" date="2015-06" db="UniProtKB">
        <authorList>
            <consortium name="EnsemblMetazoa"/>
        </authorList>
    </citation>
    <scope>IDENTIFICATION</scope>
</reference>
<organism evidence="7">
    <name type="scientific">Capitella teleta</name>
    <name type="common">Polychaete worm</name>
    <dbReference type="NCBI Taxonomy" id="283909"/>
    <lineage>
        <taxon>Eukaryota</taxon>
        <taxon>Metazoa</taxon>
        <taxon>Spiralia</taxon>
        <taxon>Lophotrochozoa</taxon>
        <taxon>Annelida</taxon>
        <taxon>Polychaeta</taxon>
        <taxon>Sedentaria</taxon>
        <taxon>Scolecida</taxon>
        <taxon>Capitellidae</taxon>
        <taxon>Capitella</taxon>
    </lineage>
</organism>
<dbReference type="PROSITE" id="PS51450">
    <property type="entry name" value="LRR"/>
    <property type="match status" value="5"/>
</dbReference>
<sequence>MYCYFEQASKVFSRTFIETNEIIQIIHGSKVRTKPIQANPKPITDPEEQNVKFTNIQSERESLKKSNENQKFSTVNADEIVSYLHTEFHFTRVRVLDMSCNFISVIENLNHNQDLRELKLYDNSITEISNLDGLKELCILQLQHNEIKCVGKGLYPCKKLRVLRLDSNRLFKLDIRELAPCSNLTSVDLSNNRLDSVAGLNCLPNLQELLVVNNRLRVITDLSRCKKLQEVDVSYNKIADLSGLKGLSHLQILHASHNQLTSMKTLGKLKGLQELNVSANRLIELKFLVDFYPGLEIADVSENCVETWQQVVDMKSLDITPVYNLKFQLLLNNLRHIVELYVAGNPFCLESGLKPHYFLELQQIMPQLDVLDGAHTKKQSVQPSTPLMRPMSASTVVSSRQVESQLNHITHDIAEFEKEFAARFESLRSACNMLPSESPSSSVVVSARPSSKCGKRSRIQDALHYADRFDLTLEVTDEDY</sequence>
<dbReference type="InterPro" id="IPR050576">
    <property type="entry name" value="Cilia_flagella_integrity"/>
</dbReference>
<dbReference type="SMART" id="SM00369">
    <property type="entry name" value="LRR_TYP"/>
    <property type="match status" value="3"/>
</dbReference>
<evidence type="ECO:0000256" key="5">
    <source>
        <dbReference type="ARBA" id="ARBA00023273"/>
    </source>
</evidence>
<keyword evidence="4" id="KW-0969">Cilium</keyword>
<dbReference type="EMBL" id="AMQN01010198">
    <property type="status" value="NOT_ANNOTATED_CDS"/>
    <property type="molecule type" value="Genomic_DNA"/>
</dbReference>
<feature type="domain" description="Leucine-rich repeat and WD repeat-containing protein 1 LRR" evidence="6">
    <location>
        <begin position="222"/>
        <end position="283"/>
    </location>
</feature>
<dbReference type="OMA" id="GEKPSYH"/>
<comment type="subcellular location">
    <subcellularLocation>
        <location evidence="1">Cell projection</location>
        <location evidence="1">Cilium</location>
    </subcellularLocation>
</comment>
<reference evidence="7 9" key="2">
    <citation type="journal article" date="2013" name="Nature">
        <title>Insights into bilaterian evolution from three spiralian genomes.</title>
        <authorList>
            <person name="Simakov O."/>
            <person name="Marletaz F."/>
            <person name="Cho S.J."/>
            <person name="Edsinger-Gonzales E."/>
            <person name="Havlak P."/>
            <person name="Hellsten U."/>
            <person name="Kuo D.H."/>
            <person name="Larsson T."/>
            <person name="Lv J."/>
            <person name="Arendt D."/>
            <person name="Savage R."/>
            <person name="Osoegawa K."/>
            <person name="de Jong P."/>
            <person name="Grimwood J."/>
            <person name="Chapman J.A."/>
            <person name="Shapiro H."/>
            <person name="Aerts A."/>
            <person name="Otillar R.P."/>
            <person name="Terry A.Y."/>
            <person name="Boore J.L."/>
            <person name="Grigoriev I.V."/>
            <person name="Lindberg D.R."/>
            <person name="Seaver E.C."/>
            <person name="Weisblat D.A."/>
            <person name="Putnam N.H."/>
            <person name="Rokhsar D.S."/>
        </authorList>
    </citation>
    <scope>NUCLEOTIDE SEQUENCE</scope>
    <source>
        <strain evidence="7 9">I ESC-2004</strain>
    </source>
</reference>
<dbReference type="Proteomes" id="UP000014760">
    <property type="component" value="Unassembled WGS sequence"/>
</dbReference>
<dbReference type="AlphaFoldDB" id="R7TZ51"/>
<name>R7TZ51_CAPTE</name>
<evidence type="ECO:0000256" key="4">
    <source>
        <dbReference type="ARBA" id="ARBA00023069"/>
    </source>
</evidence>
<dbReference type="SMART" id="SM00364">
    <property type="entry name" value="LRR_BAC"/>
    <property type="match status" value="5"/>
</dbReference>
<protein>
    <recommendedName>
        <fullName evidence="6">Leucine-rich repeat and WD repeat-containing protein 1 LRR domain-containing protein</fullName>
    </recommendedName>
</protein>
<dbReference type="InterPro" id="IPR003591">
    <property type="entry name" value="Leu-rich_rpt_typical-subtyp"/>
</dbReference>
<dbReference type="EMBL" id="KB307289">
    <property type="protein sequence ID" value="ELT99029.1"/>
    <property type="molecule type" value="Genomic_DNA"/>
</dbReference>
<dbReference type="HOGENOM" id="CLU_568899_0_0_1"/>
<evidence type="ECO:0000313" key="8">
    <source>
        <dbReference type="EnsemblMetazoa" id="CapteP212460"/>
    </source>
</evidence>
<accession>R7TZ51</accession>
<evidence type="ECO:0000313" key="7">
    <source>
        <dbReference type="EMBL" id="ELT99029.1"/>
    </source>
</evidence>
<dbReference type="Pfam" id="PF13855">
    <property type="entry name" value="LRR_8"/>
    <property type="match status" value="1"/>
</dbReference>
<dbReference type="PANTHER" id="PTHR45973">
    <property type="entry name" value="PROTEIN PHOSPHATASE 1 REGULATORY SUBUNIT SDS22-RELATED"/>
    <property type="match status" value="1"/>
</dbReference>
<dbReference type="OrthoDB" id="1574204at2759"/>
<keyword evidence="5" id="KW-0966">Cell projection</keyword>
<reference evidence="9" key="1">
    <citation type="submission" date="2012-12" db="EMBL/GenBank/DDBJ databases">
        <authorList>
            <person name="Hellsten U."/>
            <person name="Grimwood J."/>
            <person name="Chapman J.A."/>
            <person name="Shapiro H."/>
            <person name="Aerts A."/>
            <person name="Otillar R.P."/>
            <person name="Terry A.Y."/>
            <person name="Boore J.L."/>
            <person name="Simakov O."/>
            <person name="Marletaz F."/>
            <person name="Cho S.-J."/>
            <person name="Edsinger-Gonzales E."/>
            <person name="Havlak P."/>
            <person name="Kuo D.-H."/>
            <person name="Larsson T."/>
            <person name="Lv J."/>
            <person name="Arendt D."/>
            <person name="Savage R."/>
            <person name="Osoegawa K."/>
            <person name="de Jong P."/>
            <person name="Lindberg D.R."/>
            <person name="Seaver E.C."/>
            <person name="Weisblat D.A."/>
            <person name="Putnam N.H."/>
            <person name="Grigoriev I.V."/>
            <person name="Rokhsar D.S."/>
        </authorList>
    </citation>
    <scope>NUCLEOTIDE SEQUENCE</scope>
    <source>
        <strain evidence="9">I ESC-2004</strain>
    </source>
</reference>
<dbReference type="Gene3D" id="3.80.10.10">
    <property type="entry name" value="Ribonuclease Inhibitor"/>
    <property type="match status" value="3"/>
</dbReference>
<dbReference type="InterPro" id="IPR001611">
    <property type="entry name" value="Leu-rich_rpt"/>
</dbReference>
<dbReference type="InterPro" id="IPR056363">
    <property type="entry name" value="LRR_LRWD1_dom"/>
</dbReference>
<evidence type="ECO:0000256" key="3">
    <source>
        <dbReference type="ARBA" id="ARBA00022737"/>
    </source>
</evidence>
<gene>
    <name evidence="7" type="ORF">CAPTEDRAFT_212460</name>
</gene>
<dbReference type="PANTHER" id="PTHR45973:SF9">
    <property type="entry name" value="LEUCINE-RICH REPEAT-CONTAINING PROTEIN 46"/>
    <property type="match status" value="1"/>
</dbReference>
<dbReference type="InterPro" id="IPR032675">
    <property type="entry name" value="LRR_dom_sf"/>
</dbReference>
<proteinExistence type="predicted"/>
<dbReference type="SMART" id="SM00365">
    <property type="entry name" value="LRR_SD22"/>
    <property type="match status" value="6"/>
</dbReference>
<keyword evidence="9" id="KW-1185">Reference proteome</keyword>
<evidence type="ECO:0000259" key="6">
    <source>
        <dbReference type="Pfam" id="PF23211"/>
    </source>
</evidence>
<dbReference type="STRING" id="283909.R7TZ51"/>
<evidence type="ECO:0000256" key="1">
    <source>
        <dbReference type="ARBA" id="ARBA00004138"/>
    </source>
</evidence>
<dbReference type="EnsemblMetazoa" id="CapteT212460">
    <property type="protein sequence ID" value="CapteP212460"/>
    <property type="gene ID" value="CapteG212460"/>
</dbReference>
<dbReference type="Pfam" id="PF23211">
    <property type="entry name" value="LRR_LRWD1"/>
    <property type="match status" value="1"/>
</dbReference>
<evidence type="ECO:0000313" key="9">
    <source>
        <dbReference type="Proteomes" id="UP000014760"/>
    </source>
</evidence>
<keyword evidence="2" id="KW-0433">Leucine-rich repeat</keyword>
<evidence type="ECO:0000256" key="2">
    <source>
        <dbReference type="ARBA" id="ARBA00022614"/>
    </source>
</evidence>
<keyword evidence="3" id="KW-0677">Repeat</keyword>